<dbReference type="AlphaFoldDB" id="A0A0M2RAB6"/>
<protein>
    <recommendedName>
        <fullName evidence="1">B30.2/SPRY domain-containing protein</fullName>
    </recommendedName>
</protein>
<accession>A0A0M2RAB6</accession>
<dbReference type="EMBL" id="LANI01000001">
    <property type="protein sequence ID" value="KKJ78611.1"/>
    <property type="molecule type" value="Genomic_DNA"/>
</dbReference>
<reference evidence="2 3" key="1">
    <citation type="submission" date="2015-03" db="EMBL/GenBank/DDBJ databases">
        <title>Genome sequence of Kiloniella sp. P1-1, isolated from the gut microflora of Pacific white shrimp, Penaeus vannamei.</title>
        <authorList>
            <person name="Shao Z."/>
            <person name="Wang L."/>
            <person name="Li X."/>
        </authorList>
    </citation>
    <scope>NUCLEOTIDE SEQUENCE [LARGE SCALE GENOMIC DNA]</scope>
    <source>
        <strain evidence="2 3">P1-1</strain>
    </source>
</reference>
<organism evidence="2 3">
    <name type="scientific">Kiloniella litopenaei</name>
    <dbReference type="NCBI Taxonomy" id="1549748"/>
    <lineage>
        <taxon>Bacteria</taxon>
        <taxon>Pseudomonadati</taxon>
        <taxon>Pseudomonadota</taxon>
        <taxon>Alphaproteobacteria</taxon>
        <taxon>Rhodospirillales</taxon>
        <taxon>Kiloniellaceae</taxon>
        <taxon>Kiloniella</taxon>
    </lineage>
</organism>
<feature type="domain" description="B30.2/SPRY" evidence="1">
    <location>
        <begin position="612"/>
        <end position="793"/>
    </location>
</feature>
<gene>
    <name evidence="2" type="ORF">WH95_00475</name>
</gene>
<dbReference type="SUPFAM" id="SSF49899">
    <property type="entry name" value="Concanavalin A-like lectins/glucanases"/>
    <property type="match status" value="2"/>
</dbReference>
<dbReference type="Pfam" id="PF00622">
    <property type="entry name" value="SPRY"/>
    <property type="match status" value="1"/>
</dbReference>
<evidence type="ECO:0000259" key="1">
    <source>
        <dbReference type="PROSITE" id="PS50188"/>
    </source>
</evidence>
<dbReference type="Proteomes" id="UP000034491">
    <property type="component" value="Unassembled WGS sequence"/>
</dbReference>
<evidence type="ECO:0000313" key="2">
    <source>
        <dbReference type="EMBL" id="KKJ78611.1"/>
    </source>
</evidence>
<dbReference type="InterPro" id="IPR013320">
    <property type="entry name" value="ConA-like_dom_sf"/>
</dbReference>
<comment type="caution">
    <text evidence="2">The sequence shown here is derived from an EMBL/GenBank/DDBJ whole genome shotgun (WGS) entry which is preliminary data.</text>
</comment>
<proteinExistence type="predicted"/>
<dbReference type="Gene3D" id="2.60.120.920">
    <property type="match status" value="3"/>
</dbReference>
<dbReference type="PROSITE" id="PS50188">
    <property type="entry name" value="B302_SPRY"/>
    <property type="match status" value="1"/>
</dbReference>
<dbReference type="InterPro" id="IPR001870">
    <property type="entry name" value="B30.2/SPRY"/>
</dbReference>
<dbReference type="InterPro" id="IPR055906">
    <property type="entry name" value="DUF7483"/>
</dbReference>
<dbReference type="STRING" id="1549748.WH95_00475"/>
<dbReference type="OrthoDB" id="5449044at2"/>
<dbReference type="Pfam" id="PF24299">
    <property type="entry name" value="DUF7483"/>
    <property type="match status" value="1"/>
</dbReference>
<dbReference type="InterPro" id="IPR003877">
    <property type="entry name" value="SPRY_dom"/>
</dbReference>
<dbReference type="SMART" id="SM00449">
    <property type="entry name" value="SPRY"/>
    <property type="match status" value="1"/>
</dbReference>
<evidence type="ECO:0000313" key="3">
    <source>
        <dbReference type="Proteomes" id="UP000034491"/>
    </source>
</evidence>
<sequence>MRALYSGTDSRWRNDLSNSLALSVGKKLTYTPTVSGNQRQFTVMCNVRRTQLGGLHYIFSGGTYCYWYFDTDDTLRWNGTSAVGAYHTTRKFRDTEWMFLGLAVDTVARTIKMVVNDEEIDLWDTQTPPTQNAAVGVNLAGTAMQIGEGEHVLSDFVLLDGEVLTPQEMINYRTQNVPFGNNVITTTKKFTTEGQQERFLALHKNSPQSTLTKILDKGQYVERDHASWDSIYSDVLPSTGLIQVEYELLDTGNLQIFVGPDDDSSNTGAWSNYNTPTGIYAGGNAFIENNNGVESGLLQSPAPAIGQIISIQLNLTSRKFYYSLDGVSQVGDPTSGGGGITIQYGDVRLYNTIHSLSGAKVNFGQADYKYPVAGYGPLKEPAKSDLKRCKLLPTSGSTPGVLSERGLRNSATGASFIGAYSNFVLSSGKIYFEAELENPSNSNAVGIAQVGNEGYSGNEEFVGGIVESIGLYQGNSLIAFKGGANIGTFVSGTASQTLTFAVDLDDNKFWMGADGIWQDGNPATGTGGHTITDTAYRVMVNSYDTGVLLNFGDSPWKETPPTGFVGPAHVGFDTLRAPQSDGEHLEYGPNGGQLLFENGGQIGEIKAGNLVTWTPTGITSDDQLTDTPGDPYPILAQIRNGALGISHGGTRLSASGVTRNAESSLTMSSGKWYWEVTISGGASPNQGAVGIIADGQTLSGSWYGNQNTFGYYGYNGQVYSNGSGGASGATYTTGDVIGIALDFDANEIEFFKNNVSRGKFPVTAGLSYVAAVGQVSSAAGSNIWDINFGQKPFAYTPPTDFKEIKSSNLETPQHHGRDKFDVNLRTGTGADAIILTPFDKTGLIWTKNRTASNEHILQDRLRGAGKELYSSLASAEATRVDSVKAFNDGQIFIGDRNGLNNNGNNFVDWIFGNDGTEVTNNDGTIPSQVIVDSSGFMSLVIYTADGTAGMTVGHGLPDTPDLVIVTPRSFVGSRYVYTNNIGMTLALGHYLILDGANGLLSDGSANIHNGVIGATVLNTGGNAGSVLNLNSENFVAFCVRSVASLSKVFQYTGTGSGDGPNVVCGFKPRWILFKQTNASRSWLIYDCERNEFNPVNTGLYADLSNAESSSSTRDIDITANGFKIRGTANTHNASGGTYIGFAIADVAGGGNLPAILGN</sequence>
<keyword evidence="3" id="KW-1185">Reference proteome</keyword>
<name>A0A0M2RAB6_9PROT</name>
<dbReference type="InterPro" id="IPR043136">
    <property type="entry name" value="B30.2/SPRY_sf"/>
</dbReference>
<dbReference type="RefSeq" id="WP_046501577.1">
    <property type="nucleotide sequence ID" value="NZ_LANI01000001.1"/>
</dbReference>